<dbReference type="CDD" id="cd08168">
    <property type="entry name" value="Cytochrom_C3"/>
    <property type="match status" value="1"/>
</dbReference>
<dbReference type="Gene3D" id="3.90.10.10">
    <property type="entry name" value="Cytochrome C3"/>
    <property type="match status" value="1"/>
</dbReference>
<keyword evidence="4" id="KW-1185">Reference proteome</keyword>
<proteinExistence type="predicted"/>
<keyword evidence="2" id="KW-0472">Membrane</keyword>
<evidence type="ECO:0000313" key="3">
    <source>
        <dbReference type="EMBL" id="EEG77719.1"/>
    </source>
</evidence>
<dbReference type="Gene3D" id="2.60.40.10">
    <property type="entry name" value="Immunoglobulins"/>
    <property type="match status" value="2"/>
</dbReference>
<sequence>MENLHWGCRALGTQVRRLIVGLVVFVVVVAMLAIAEAGGTFSEHTPADGATVNISNPRVSVYITGGSSRLEESSAVGTLNGEPVAVEFLHKGRWESDSCGSWYVVEDYTQGTASFSTFGLENGTYDVEISVMDRAGTTFTEQWSFTVETQVRFINQLPSSGSTRMDAQPRISVRAADGTKDADNVRMFVNDDEVVATVAPLSGNVLEISYTPQERLPEGENFVRVEVFDTAEGEYKATSWSFIVDAAPKASEWTPARGGTTDTASPLISVLVTDTFDHLDGESATAKLNGEVVDAVFRTTELHDSCGFLGYDYRSGTISFQAEGLQDGEHIFEISIADVVGNVLEESWSFTVAEAPKISDLYPEDGIEVGGISEVSAVVTDNSAVDWDSVRLYRNGELMEHSVDEGTGKVAYSGDFPDGNYQIKLEVSDMAGNSSTAEWSFVTVASPPTLSDLRFFTDGMKITDGILKFYARLNHPVDMKDNVTLKVNGEALDIDFLFRGFWDTCTDKYIVTSRKEATVTFEDFVGDGQHTLELYAEDKFGNNRTWTWTFEVEAPPTISNVSPFKYGLEDMQPTISAVVKDNDMLASIVFELNGEVIEDYEYDSVSGKLTYTPAEPLANEMNYTVTLTATDGIGLVAERTWSFNINTWPDMADSNISNCTACHETQNNRPEHYEAVHRGFLFDGHDGRVDCYSCHNYVTNLDVCDDCHNPDHELYDAPNWPPHGYNPDKTYSPRSFSDSVPLRVTTNRENWDCIICHQPGAGTQRKITNRVYEPLNNHDIPQLHRADADNCAECHAMSLTREHARDGRSDENGGPITCVTCHESTRDDVQTAIDTKNLDCGACHGIDAGGSGHAEMHEVNLGGQCRDCHGSNMMTEKVYHEREGCKECHDSAEPRVQRAIQFQNRTCFGCHEEPHGVRMSVVRDDIALYGGVSWSKPDPVSVWVGEGWLPDELNNEMALVLYSTAAQLSSSAVNQFYKTEMAENGWTLIEEVPGEDGTFSLMFKKGRRHCLIMFYQGMSPTSGTGQGYRIMTVYN</sequence>
<organism evidence="3 4">
    <name type="scientific">Dethiobacter alkaliphilus AHT 1</name>
    <dbReference type="NCBI Taxonomy" id="555088"/>
    <lineage>
        <taxon>Bacteria</taxon>
        <taxon>Bacillati</taxon>
        <taxon>Bacillota</taxon>
        <taxon>Dethiobacteria</taxon>
        <taxon>Dethiobacterales</taxon>
        <taxon>Dethiobacteraceae</taxon>
        <taxon>Dethiobacter</taxon>
    </lineage>
</organism>
<dbReference type="RefSeq" id="WP_008516181.1">
    <property type="nucleotide sequence ID" value="NZ_ACJM01000006.1"/>
</dbReference>
<dbReference type="Proteomes" id="UP000006443">
    <property type="component" value="Unassembled WGS sequence"/>
</dbReference>
<protein>
    <submittedName>
        <fullName evidence="3">Uncharacterized protein</fullName>
    </submittedName>
</protein>
<dbReference type="PANTHER" id="PTHR35038">
    <property type="entry name" value="DISSIMILATORY SULFITE REDUCTASE SIRA"/>
    <property type="match status" value="1"/>
</dbReference>
<reference evidence="3 4" key="1">
    <citation type="submission" date="2009-02" db="EMBL/GenBank/DDBJ databases">
        <title>Sequencing of the draft genome and assembly of Dethiobacter alkaliphilus AHT 1.</title>
        <authorList>
            <consortium name="US DOE Joint Genome Institute (JGI-PGF)"/>
            <person name="Lucas S."/>
            <person name="Copeland A."/>
            <person name="Lapidus A."/>
            <person name="Glavina del Rio T."/>
            <person name="Dalin E."/>
            <person name="Tice H."/>
            <person name="Bruce D."/>
            <person name="Goodwin L."/>
            <person name="Pitluck S."/>
            <person name="Larimer F."/>
            <person name="Land M.L."/>
            <person name="Hauser L."/>
            <person name="Muyzer G."/>
        </authorList>
    </citation>
    <scope>NUCLEOTIDE SEQUENCE [LARGE SCALE GENOMIC DNA]</scope>
    <source>
        <strain evidence="3 4">AHT 1</strain>
    </source>
</reference>
<name>C0GG30_DETAL</name>
<keyword evidence="1" id="KW-0732">Signal</keyword>
<dbReference type="InterPro" id="IPR036280">
    <property type="entry name" value="Multihaem_cyt_sf"/>
</dbReference>
<dbReference type="eggNOG" id="COG2931">
    <property type="taxonomic scope" value="Bacteria"/>
</dbReference>
<dbReference type="EMBL" id="ACJM01000006">
    <property type="protein sequence ID" value="EEG77719.1"/>
    <property type="molecule type" value="Genomic_DNA"/>
</dbReference>
<accession>C0GG30</accession>
<feature type="transmembrane region" description="Helical" evidence="2">
    <location>
        <begin position="18"/>
        <end position="35"/>
    </location>
</feature>
<dbReference type="OrthoDB" id="9780421at2"/>
<gene>
    <name evidence="3" type="ORF">DealDRAFT_1439</name>
</gene>
<dbReference type="PANTHER" id="PTHR35038:SF6">
    <property type="entry name" value="SURFACE LOCALIZED DECAHEME CYTOCHROME C LIPOPROTEIN"/>
    <property type="match status" value="1"/>
</dbReference>
<dbReference type="GO" id="GO:0016491">
    <property type="term" value="F:oxidoreductase activity"/>
    <property type="evidence" value="ECO:0007669"/>
    <property type="project" value="TreeGrafter"/>
</dbReference>
<keyword evidence="2" id="KW-1133">Transmembrane helix</keyword>
<dbReference type="AlphaFoldDB" id="C0GG30"/>
<dbReference type="STRING" id="555088.DealDRAFT_1439"/>
<evidence type="ECO:0000256" key="2">
    <source>
        <dbReference type="SAM" id="Phobius"/>
    </source>
</evidence>
<dbReference type="InterPro" id="IPR013783">
    <property type="entry name" value="Ig-like_fold"/>
</dbReference>
<evidence type="ECO:0000256" key="1">
    <source>
        <dbReference type="ARBA" id="ARBA00022729"/>
    </source>
</evidence>
<keyword evidence="2" id="KW-0812">Transmembrane</keyword>
<dbReference type="SUPFAM" id="SSF48695">
    <property type="entry name" value="Multiheme cytochromes"/>
    <property type="match status" value="2"/>
</dbReference>
<comment type="caution">
    <text evidence="3">The sequence shown here is derived from an EMBL/GenBank/DDBJ whole genome shotgun (WGS) entry which is preliminary data.</text>
</comment>
<dbReference type="InterPro" id="IPR051829">
    <property type="entry name" value="Multiheme_Cytochr_ET"/>
</dbReference>
<evidence type="ECO:0000313" key="4">
    <source>
        <dbReference type="Proteomes" id="UP000006443"/>
    </source>
</evidence>